<dbReference type="EMBL" id="JAHWDP010000001">
    <property type="protein sequence ID" value="MBW2937071.1"/>
    <property type="molecule type" value="Genomic_DNA"/>
</dbReference>
<evidence type="ECO:0000259" key="6">
    <source>
        <dbReference type="PROSITE" id="PS50263"/>
    </source>
</evidence>
<dbReference type="NCBIfam" id="NF007757">
    <property type="entry name" value="PRK10438.1"/>
    <property type="match status" value="1"/>
</dbReference>
<comment type="similarity">
    <text evidence="1">Belongs to the carbon-nitrogen hydrolase superfamily. NIT1/NIT2 family.</text>
</comment>
<dbReference type="InterPro" id="IPR003010">
    <property type="entry name" value="C-N_Hydrolase"/>
</dbReference>
<keyword evidence="8" id="KW-1185">Reference proteome</keyword>
<dbReference type="PROSITE" id="PS50263">
    <property type="entry name" value="CN_HYDROLASE"/>
    <property type="match status" value="1"/>
</dbReference>
<dbReference type="Proteomes" id="UP001138686">
    <property type="component" value="Unassembled WGS sequence"/>
</dbReference>
<organism evidence="7 8">
    <name type="scientific">Halomarinibacterium sedimenti</name>
    <dbReference type="NCBI Taxonomy" id="2857106"/>
    <lineage>
        <taxon>Bacteria</taxon>
        <taxon>Pseudomonadati</taxon>
        <taxon>Bacteroidota</taxon>
        <taxon>Flavobacteriia</taxon>
        <taxon>Flavobacteriales</taxon>
        <taxon>Flavobacteriaceae</taxon>
        <taxon>Halomarinibacterium</taxon>
    </lineage>
</organism>
<evidence type="ECO:0000313" key="8">
    <source>
        <dbReference type="Proteomes" id="UP001138686"/>
    </source>
</evidence>
<evidence type="ECO:0000256" key="4">
    <source>
        <dbReference type="ARBA" id="ARBA00052904"/>
    </source>
</evidence>
<evidence type="ECO:0000256" key="1">
    <source>
        <dbReference type="ARBA" id="ARBA00010613"/>
    </source>
</evidence>
<dbReference type="PANTHER" id="PTHR47799">
    <property type="entry name" value="OMEGA-AMIDASE YAFV"/>
    <property type="match status" value="1"/>
</dbReference>
<dbReference type="GO" id="GO:0050152">
    <property type="term" value="F:omega-amidase activity"/>
    <property type="evidence" value="ECO:0007669"/>
    <property type="project" value="UniProtKB-EC"/>
</dbReference>
<name>A0A9X1FM93_9FLAO</name>
<feature type="domain" description="CN hydrolase" evidence="6">
    <location>
        <begin position="4"/>
        <end position="241"/>
    </location>
</feature>
<evidence type="ECO:0000313" key="7">
    <source>
        <dbReference type="EMBL" id="MBW2937071.1"/>
    </source>
</evidence>
<dbReference type="RefSeq" id="WP_219051148.1">
    <property type="nucleotide sequence ID" value="NZ_JAHWDP010000001.1"/>
</dbReference>
<keyword evidence="2" id="KW-0378">Hydrolase</keyword>
<dbReference type="EC" id="3.5.1.3" evidence="3"/>
<dbReference type="CDD" id="cd07575">
    <property type="entry name" value="Xc-1258_like"/>
    <property type="match status" value="1"/>
</dbReference>
<dbReference type="AlphaFoldDB" id="A0A9X1FM93"/>
<evidence type="ECO:0000256" key="5">
    <source>
        <dbReference type="ARBA" id="ARBA00072139"/>
    </source>
</evidence>
<protein>
    <recommendedName>
        <fullName evidence="5">Omega-amidase YafV</fullName>
        <ecNumber evidence="3">3.5.1.3</ecNumber>
    </recommendedName>
</protein>
<comment type="catalytic activity">
    <reaction evidence="4">
        <text>a monoamide of a dicarboxylate + H2O = a dicarboxylate + NH4(+)</text>
        <dbReference type="Rhea" id="RHEA:11716"/>
        <dbReference type="ChEBI" id="CHEBI:15377"/>
        <dbReference type="ChEBI" id="CHEBI:28938"/>
        <dbReference type="ChEBI" id="CHEBI:28965"/>
        <dbReference type="ChEBI" id="CHEBI:77450"/>
        <dbReference type="EC" id="3.5.1.3"/>
    </reaction>
</comment>
<proteinExistence type="inferred from homology"/>
<dbReference type="InterPro" id="IPR052737">
    <property type="entry name" value="Omega-amidase_YafV"/>
</dbReference>
<dbReference type="FunFam" id="3.60.110.10:FF:000004">
    <property type="entry name" value="Carbon-nitrogen hydrolase"/>
    <property type="match status" value="1"/>
</dbReference>
<dbReference type="Pfam" id="PF00795">
    <property type="entry name" value="CN_hydrolase"/>
    <property type="match status" value="1"/>
</dbReference>
<gene>
    <name evidence="7" type="ORF">KXJ69_03075</name>
</gene>
<reference evidence="7" key="1">
    <citation type="submission" date="2021-07" db="EMBL/GenBank/DDBJ databases">
        <title>Aureisphaera sp. CAU 1614 isolated from sea sediment.</title>
        <authorList>
            <person name="Kim W."/>
        </authorList>
    </citation>
    <scope>NUCLEOTIDE SEQUENCE</scope>
    <source>
        <strain evidence="7">CAU 1614</strain>
    </source>
</reference>
<evidence type="ECO:0000256" key="3">
    <source>
        <dbReference type="ARBA" id="ARBA00039118"/>
    </source>
</evidence>
<sequence length="258" mass="29920">MNDLKVTLIQSYLHWENPEANRAMFSEKIDTISEQTDLIVLPEMFTTGFTMNASTLAEAMQGPTLQWMIKQSIKVDAAIAGSVIIKEDNQFFNRLLFVYKNEILQYYDKRHTFTLAGENEVFTAGNTKLIIDYKNWRICPLVCYDLRFPVWARNTEDYDVLLYVANWPKKRIAAWDALLKARAIENMAYCVGVNRTGLDGNGHEYIGHSAVYDILGEQVSIPAFEKEFMETIVLSKEHIQQNREHLQFLRDRDSFTLQ</sequence>
<accession>A0A9X1FM93</accession>
<evidence type="ECO:0000256" key="2">
    <source>
        <dbReference type="ARBA" id="ARBA00022801"/>
    </source>
</evidence>
<comment type="caution">
    <text evidence="7">The sequence shown here is derived from an EMBL/GenBank/DDBJ whole genome shotgun (WGS) entry which is preliminary data.</text>
</comment>
<dbReference type="PANTHER" id="PTHR47799:SF1">
    <property type="entry name" value="OMEGA-AMIDASE YAFV"/>
    <property type="match status" value="1"/>
</dbReference>
<dbReference type="GO" id="GO:0106008">
    <property type="term" value="F:2-oxoglutaramate amidase activity"/>
    <property type="evidence" value="ECO:0007669"/>
    <property type="project" value="TreeGrafter"/>
</dbReference>